<dbReference type="EMBL" id="CP002568">
    <property type="protein sequence ID" value="ADZ69987.1"/>
    <property type="molecule type" value="Genomic_DNA"/>
</dbReference>
<evidence type="ECO:0000256" key="2">
    <source>
        <dbReference type="ARBA" id="ARBA00022777"/>
    </source>
</evidence>
<dbReference type="GO" id="GO:0016301">
    <property type="term" value="F:kinase activity"/>
    <property type="evidence" value="ECO:0007669"/>
    <property type="project" value="UniProtKB-KW"/>
</dbReference>
<organism evidence="4 5">
    <name type="scientific">Polymorphum gilvum (strain LMG 25793 / CGMCC 1.9160 / SL003B-26A1)</name>
    <dbReference type="NCBI Taxonomy" id="991905"/>
    <lineage>
        <taxon>Bacteria</taxon>
        <taxon>Pseudomonadati</taxon>
        <taxon>Pseudomonadota</taxon>
        <taxon>Alphaproteobacteria</taxon>
        <taxon>Rhodobacterales</taxon>
        <taxon>Paracoccaceae</taxon>
        <taxon>Polymorphum</taxon>
    </lineage>
</organism>
<dbReference type="Gene3D" id="3.40.1190.20">
    <property type="match status" value="1"/>
</dbReference>
<dbReference type="InterPro" id="IPR011611">
    <property type="entry name" value="PfkB_dom"/>
</dbReference>
<evidence type="ECO:0000313" key="4">
    <source>
        <dbReference type="EMBL" id="ADZ69987.1"/>
    </source>
</evidence>
<gene>
    <name evidence="4" type="ordered locus">SL003B_1559</name>
</gene>
<dbReference type="KEGG" id="pgv:SL003B_1559"/>
<dbReference type="STRING" id="991905.SL003B_1559"/>
<keyword evidence="2 4" id="KW-0418">Kinase</keyword>
<dbReference type="RefSeq" id="WP_013652304.1">
    <property type="nucleotide sequence ID" value="NC_015259.1"/>
</dbReference>
<keyword evidence="1" id="KW-0808">Transferase</keyword>
<dbReference type="InterPro" id="IPR029056">
    <property type="entry name" value="Ribokinase-like"/>
</dbReference>
<dbReference type="SUPFAM" id="SSF53613">
    <property type="entry name" value="Ribokinase-like"/>
    <property type="match status" value="1"/>
</dbReference>
<dbReference type="eggNOG" id="COG0524">
    <property type="taxonomic scope" value="Bacteria"/>
</dbReference>
<dbReference type="PROSITE" id="PS00583">
    <property type="entry name" value="PFKB_KINASES_1"/>
    <property type="match status" value="1"/>
</dbReference>
<evidence type="ECO:0000256" key="1">
    <source>
        <dbReference type="ARBA" id="ARBA00022679"/>
    </source>
</evidence>
<dbReference type="PANTHER" id="PTHR10584:SF166">
    <property type="entry name" value="RIBOKINASE"/>
    <property type="match status" value="1"/>
</dbReference>
<dbReference type="PANTHER" id="PTHR10584">
    <property type="entry name" value="SUGAR KINASE"/>
    <property type="match status" value="1"/>
</dbReference>
<dbReference type="OrthoDB" id="7869371at2"/>
<dbReference type="GO" id="GO:0005829">
    <property type="term" value="C:cytosol"/>
    <property type="evidence" value="ECO:0007669"/>
    <property type="project" value="TreeGrafter"/>
</dbReference>
<feature type="domain" description="Carbohydrate kinase PfkB" evidence="3">
    <location>
        <begin position="9"/>
        <end position="292"/>
    </location>
</feature>
<dbReference type="Proteomes" id="UP000008130">
    <property type="component" value="Chromosome"/>
</dbReference>
<dbReference type="HOGENOM" id="CLU_027634_11_0_5"/>
<evidence type="ECO:0000313" key="5">
    <source>
        <dbReference type="Proteomes" id="UP000008130"/>
    </source>
</evidence>
<accession>F2J461</accession>
<keyword evidence="5" id="KW-1185">Reference proteome</keyword>
<dbReference type="Pfam" id="PF00294">
    <property type="entry name" value="PfkB"/>
    <property type="match status" value="1"/>
</dbReference>
<sequence>MPYPPQPAAACFGAIHVDVIAHATRPARRETSTPGVTETAPGGVATNVARTLVRLGISCALAGALGRDADGDRLAAELAREGISLGAVQRRDLPTGRYLAVHDPDGSLAAAVVDARITDTLDADALALDHPEIAAAGLWFAEANLPGAVLERIALAAGDRHLAADAVSIAKAPRLEAVLARLDLLVLNRAEAAALTGLPEAVPLSDHGERLAQRGVRALAISDGAAPLHWRDGTTQGSIAPRPCTIVDVTGAGDALIAGTLAALVRDRPLAQALETGLRAAECALGGSGAVPSGMTWPVVAGMDRD</sequence>
<name>F2J461_POLGS</name>
<evidence type="ECO:0000259" key="3">
    <source>
        <dbReference type="Pfam" id="PF00294"/>
    </source>
</evidence>
<dbReference type="InterPro" id="IPR002173">
    <property type="entry name" value="Carboh/pur_kinase_PfkB_CS"/>
</dbReference>
<protein>
    <submittedName>
        <fullName evidence="4">Kinase, pfkB family</fullName>
    </submittedName>
</protein>
<reference evidence="4 5" key="1">
    <citation type="journal article" date="2011" name="J. Bacteriol.">
        <title>Complete genome sequence of Polymorphum gilvum SL003B-26A1T, a crude oil-degrading bacterium from oil-polluted saline soil.</title>
        <authorList>
            <person name="Li S.G."/>
            <person name="Tang Y.Q."/>
            <person name="Nie Y."/>
            <person name="Cai M."/>
            <person name="Wu X.L."/>
        </authorList>
    </citation>
    <scope>NUCLEOTIDE SEQUENCE [LARGE SCALE GENOMIC DNA]</scope>
    <source>
        <strain evidence="5">LMG 25793 / CGMCC 1.9160 / SL003B-26A1</strain>
    </source>
</reference>
<proteinExistence type="predicted"/>
<dbReference type="AlphaFoldDB" id="F2J461"/>